<feature type="transmembrane region" description="Helical" evidence="1">
    <location>
        <begin position="292"/>
        <end position="319"/>
    </location>
</feature>
<feature type="transmembrane region" description="Helical" evidence="1">
    <location>
        <begin position="44"/>
        <end position="65"/>
    </location>
</feature>
<feature type="transmembrane region" description="Helical" evidence="1">
    <location>
        <begin position="227"/>
        <end position="247"/>
    </location>
</feature>
<evidence type="ECO:0000256" key="1">
    <source>
        <dbReference type="SAM" id="Phobius"/>
    </source>
</evidence>
<feature type="transmembrane region" description="Helical" evidence="1">
    <location>
        <begin position="253"/>
        <end position="271"/>
    </location>
</feature>
<comment type="caution">
    <text evidence="3">The sequence shown here is derived from an EMBL/GenBank/DDBJ whole genome shotgun (WGS) entry which is preliminary data.</text>
</comment>
<dbReference type="InterPro" id="IPR002656">
    <property type="entry name" value="Acyl_transf_3_dom"/>
</dbReference>
<keyword evidence="4" id="KW-1185">Reference proteome</keyword>
<evidence type="ECO:0000313" key="4">
    <source>
        <dbReference type="Proteomes" id="UP001236369"/>
    </source>
</evidence>
<dbReference type="EMBL" id="JAUSVV010000004">
    <property type="protein sequence ID" value="MDQ0442645.1"/>
    <property type="molecule type" value="Genomic_DNA"/>
</dbReference>
<reference evidence="3 4" key="1">
    <citation type="submission" date="2023-07" db="EMBL/GenBank/DDBJ databases">
        <title>Genomic Encyclopedia of Type Strains, Phase IV (KMG-IV): sequencing the most valuable type-strain genomes for metagenomic binning, comparative biology and taxonomic classification.</title>
        <authorList>
            <person name="Goeker M."/>
        </authorList>
    </citation>
    <scope>NUCLEOTIDE SEQUENCE [LARGE SCALE GENOMIC DNA]</scope>
    <source>
        <strain evidence="3 4">DSM 19562</strain>
    </source>
</reference>
<feature type="transmembrane region" description="Helical" evidence="1">
    <location>
        <begin position="117"/>
        <end position="137"/>
    </location>
</feature>
<dbReference type="Proteomes" id="UP001236369">
    <property type="component" value="Unassembled WGS sequence"/>
</dbReference>
<keyword evidence="1" id="KW-0472">Membrane</keyword>
<feature type="transmembrane region" description="Helical" evidence="1">
    <location>
        <begin position="201"/>
        <end position="220"/>
    </location>
</feature>
<feature type="transmembrane region" description="Helical" evidence="1">
    <location>
        <begin position="149"/>
        <end position="168"/>
    </location>
</feature>
<evidence type="ECO:0000313" key="3">
    <source>
        <dbReference type="EMBL" id="MDQ0442645.1"/>
    </source>
</evidence>
<evidence type="ECO:0000259" key="2">
    <source>
        <dbReference type="Pfam" id="PF01757"/>
    </source>
</evidence>
<organism evidence="3 4">
    <name type="scientific">Methylobacterium persicinum</name>
    <dbReference type="NCBI Taxonomy" id="374426"/>
    <lineage>
        <taxon>Bacteria</taxon>
        <taxon>Pseudomonadati</taxon>
        <taxon>Pseudomonadota</taxon>
        <taxon>Alphaproteobacteria</taxon>
        <taxon>Hyphomicrobiales</taxon>
        <taxon>Methylobacteriaceae</taxon>
        <taxon>Methylobacterium</taxon>
    </lineage>
</organism>
<feature type="transmembrane region" description="Helical" evidence="1">
    <location>
        <begin position="85"/>
        <end position="105"/>
    </location>
</feature>
<feature type="transmembrane region" description="Helical" evidence="1">
    <location>
        <begin position="12"/>
        <end position="32"/>
    </location>
</feature>
<proteinExistence type="predicted"/>
<dbReference type="InterPro" id="IPR050879">
    <property type="entry name" value="Acyltransferase_3"/>
</dbReference>
<dbReference type="PANTHER" id="PTHR23028:SF131">
    <property type="entry name" value="BLR2367 PROTEIN"/>
    <property type="match status" value="1"/>
</dbReference>
<dbReference type="PANTHER" id="PTHR23028">
    <property type="entry name" value="ACETYLTRANSFERASE"/>
    <property type="match status" value="1"/>
</dbReference>
<accession>A0ABU0HLS9</accession>
<keyword evidence="1" id="KW-0812">Transmembrane</keyword>
<feature type="domain" description="Acyltransferase 3" evidence="2">
    <location>
        <begin position="13"/>
        <end position="312"/>
    </location>
</feature>
<feature type="transmembrane region" description="Helical" evidence="1">
    <location>
        <begin position="173"/>
        <end position="189"/>
    </location>
</feature>
<gene>
    <name evidence="3" type="ORF">QO016_002142</name>
</gene>
<protein>
    <submittedName>
        <fullName evidence="3">Peptidoglycan/LPS O-acetylase OafA/YrhL</fullName>
    </submittedName>
</protein>
<sequence>MPSETFPPSRWMALDAMRGLAALLVVLYHLRWEWHGYGLVPVRHGFYAVDFFFVLSGFVMAATYGTMRTPTDLLRFTIKRAGRLLPLHFAALAAFLMLECLFMLGNYNGVSVGRPTFSGFTGLPALIAQATMTFGLIPGLDWLWNHPSWSIAVEFWTYVLFGLTVVLLSRGRWWIWTALSALGFAAVALSPEGLAATSGSAVFRCLLSFFLGTLAHTAYIRLRMLDVTPGTLLQIAVTALALTFASFRSDSAASLVIPIGFAAMVVCMAFDEGGLARVLAARPLIRIGELSFSIYLVHVPIWFAVEGALRIGAAAGATWLLPDARQDIPVMVSPLSSTVAADALVVVYLSVVLAVSAWTVRRIETPARLWSRRVADRVRSDWFLRWDQLPLAVGKKFMAIRKI</sequence>
<dbReference type="Pfam" id="PF01757">
    <property type="entry name" value="Acyl_transf_3"/>
    <property type="match status" value="1"/>
</dbReference>
<keyword evidence="1" id="KW-1133">Transmembrane helix</keyword>
<feature type="transmembrane region" description="Helical" evidence="1">
    <location>
        <begin position="339"/>
        <end position="360"/>
    </location>
</feature>
<name>A0ABU0HLS9_9HYPH</name>